<feature type="domain" description="IclR-ED" evidence="4">
    <location>
        <begin position="83"/>
        <end position="256"/>
    </location>
</feature>
<dbReference type="InterPro" id="IPR050707">
    <property type="entry name" value="HTH_MetabolicPath_Reg"/>
</dbReference>
<accession>A0ABV1KA88</accession>
<dbReference type="InterPro" id="IPR014757">
    <property type="entry name" value="Tscrpt_reg_IclR_C"/>
</dbReference>
<keyword evidence="1" id="KW-0805">Transcription regulation</keyword>
<protein>
    <submittedName>
        <fullName evidence="5">Helix-turn-helix domain-containing protein</fullName>
    </submittedName>
</protein>
<dbReference type="Pfam" id="PF09339">
    <property type="entry name" value="HTH_IclR"/>
    <property type="match status" value="1"/>
</dbReference>
<dbReference type="RefSeq" id="WP_349297837.1">
    <property type="nucleotide sequence ID" value="NZ_JBEDNQ010000003.1"/>
</dbReference>
<keyword evidence="2" id="KW-0238">DNA-binding</keyword>
<dbReference type="PROSITE" id="PS51078">
    <property type="entry name" value="ICLR_ED"/>
    <property type="match status" value="1"/>
</dbReference>
<organism evidence="5 6">
    <name type="scientific">Pseudonocardia nematodicida</name>
    <dbReference type="NCBI Taxonomy" id="1206997"/>
    <lineage>
        <taxon>Bacteria</taxon>
        <taxon>Bacillati</taxon>
        <taxon>Actinomycetota</taxon>
        <taxon>Actinomycetes</taxon>
        <taxon>Pseudonocardiales</taxon>
        <taxon>Pseudonocardiaceae</taxon>
        <taxon>Pseudonocardia</taxon>
    </lineage>
</organism>
<evidence type="ECO:0000256" key="1">
    <source>
        <dbReference type="ARBA" id="ARBA00023015"/>
    </source>
</evidence>
<keyword evidence="6" id="KW-1185">Reference proteome</keyword>
<sequence>MGGDTVPFAGAGSRSTGDIQAVARTAQILALFGPARPTITVAQGATLLGLNRTTTNRYFMSLVAAELLERCPDQTAAFQPSRLLYQLGAFALGRQRVTEIAPPVMRELSADAHLTVAMALWGASGPVVVHVEQHVTWGAAVTVRVGHQLASDAAQTQVFLAFHPDRFAVERLLGAVPGTLREDLHERAAQIRSTGIGTATTPAGVRILAAPVFGAQGMAATIAVIGTATALAPGLAAREESLLTAAAVHLTDLMGGTWPLPTPAPLPEAESGTA</sequence>
<evidence type="ECO:0000256" key="2">
    <source>
        <dbReference type="ARBA" id="ARBA00023125"/>
    </source>
</evidence>
<dbReference type="InterPro" id="IPR036390">
    <property type="entry name" value="WH_DNA-bd_sf"/>
</dbReference>
<dbReference type="Gene3D" id="1.10.10.10">
    <property type="entry name" value="Winged helix-like DNA-binding domain superfamily/Winged helix DNA-binding domain"/>
    <property type="match status" value="1"/>
</dbReference>
<comment type="caution">
    <text evidence="5">The sequence shown here is derived from an EMBL/GenBank/DDBJ whole genome shotgun (WGS) entry which is preliminary data.</text>
</comment>
<dbReference type="SMART" id="SM00346">
    <property type="entry name" value="HTH_ICLR"/>
    <property type="match status" value="1"/>
</dbReference>
<dbReference type="PANTHER" id="PTHR30136:SF8">
    <property type="entry name" value="TRANSCRIPTIONAL REGULATORY PROTEIN"/>
    <property type="match status" value="1"/>
</dbReference>
<keyword evidence="3" id="KW-0804">Transcription</keyword>
<dbReference type="Pfam" id="PF01614">
    <property type="entry name" value="IclR_C"/>
    <property type="match status" value="1"/>
</dbReference>
<dbReference type="InterPro" id="IPR005471">
    <property type="entry name" value="Tscrpt_reg_IclR_N"/>
</dbReference>
<dbReference type="PANTHER" id="PTHR30136">
    <property type="entry name" value="HELIX-TURN-HELIX TRANSCRIPTIONAL REGULATOR, ICLR FAMILY"/>
    <property type="match status" value="1"/>
</dbReference>
<evidence type="ECO:0000313" key="6">
    <source>
        <dbReference type="Proteomes" id="UP001494902"/>
    </source>
</evidence>
<dbReference type="SUPFAM" id="SSF46785">
    <property type="entry name" value="Winged helix' DNA-binding domain"/>
    <property type="match status" value="1"/>
</dbReference>
<name>A0ABV1KA88_9PSEU</name>
<evidence type="ECO:0000259" key="4">
    <source>
        <dbReference type="PROSITE" id="PS51078"/>
    </source>
</evidence>
<dbReference type="Proteomes" id="UP001494902">
    <property type="component" value="Unassembled WGS sequence"/>
</dbReference>
<evidence type="ECO:0000313" key="5">
    <source>
        <dbReference type="EMBL" id="MEQ3550789.1"/>
    </source>
</evidence>
<dbReference type="SUPFAM" id="SSF55781">
    <property type="entry name" value="GAF domain-like"/>
    <property type="match status" value="1"/>
</dbReference>
<evidence type="ECO:0000256" key="3">
    <source>
        <dbReference type="ARBA" id="ARBA00023163"/>
    </source>
</evidence>
<dbReference type="Gene3D" id="3.30.450.40">
    <property type="match status" value="1"/>
</dbReference>
<dbReference type="InterPro" id="IPR036388">
    <property type="entry name" value="WH-like_DNA-bd_sf"/>
</dbReference>
<dbReference type="InterPro" id="IPR029016">
    <property type="entry name" value="GAF-like_dom_sf"/>
</dbReference>
<dbReference type="EMBL" id="JBEDNQ010000003">
    <property type="protein sequence ID" value="MEQ3550789.1"/>
    <property type="molecule type" value="Genomic_DNA"/>
</dbReference>
<gene>
    <name evidence="5" type="ORF">WIS52_09925</name>
</gene>
<proteinExistence type="predicted"/>
<reference evidence="5 6" key="1">
    <citation type="submission" date="2024-03" db="EMBL/GenBank/DDBJ databases">
        <title>Draft genome sequence of Pseudonocardia nematodicida JCM 31783.</title>
        <authorList>
            <person name="Butdee W."/>
            <person name="Duangmal K."/>
        </authorList>
    </citation>
    <scope>NUCLEOTIDE SEQUENCE [LARGE SCALE GENOMIC DNA]</scope>
    <source>
        <strain evidence="5 6">JCM 31783</strain>
    </source>
</reference>